<evidence type="ECO:0000313" key="2">
    <source>
        <dbReference type="EMBL" id="RXN31482.1"/>
    </source>
</evidence>
<sequence>MSRVGLNLEHVAGVEREDFRGVRVVLRAQGMNIQTSSVSLCFRRCGQSASPPRRPKGDRRRDGVLQSEKLDAKHETGSAIRR</sequence>
<proteinExistence type="predicted"/>
<comment type="caution">
    <text evidence="2">The sequence shown here is derived from an EMBL/GenBank/DDBJ whole genome shotgun (WGS) entry which is preliminary data.</text>
</comment>
<organism evidence="2 3">
    <name type="scientific">Labeo rohita</name>
    <name type="common">Indian major carp</name>
    <name type="synonym">Cyprinus rohita</name>
    <dbReference type="NCBI Taxonomy" id="84645"/>
    <lineage>
        <taxon>Eukaryota</taxon>
        <taxon>Metazoa</taxon>
        <taxon>Chordata</taxon>
        <taxon>Craniata</taxon>
        <taxon>Vertebrata</taxon>
        <taxon>Euteleostomi</taxon>
        <taxon>Actinopterygii</taxon>
        <taxon>Neopterygii</taxon>
        <taxon>Teleostei</taxon>
        <taxon>Ostariophysi</taxon>
        <taxon>Cypriniformes</taxon>
        <taxon>Cyprinidae</taxon>
        <taxon>Labeoninae</taxon>
        <taxon>Labeonini</taxon>
        <taxon>Labeo</taxon>
    </lineage>
</organism>
<feature type="compositionally biased region" description="Basic and acidic residues" evidence="1">
    <location>
        <begin position="59"/>
        <end position="76"/>
    </location>
</feature>
<name>A0A498NHY9_LABRO</name>
<evidence type="ECO:0000313" key="3">
    <source>
        <dbReference type="Proteomes" id="UP000290572"/>
    </source>
</evidence>
<dbReference type="Proteomes" id="UP000290572">
    <property type="component" value="Unassembled WGS sequence"/>
</dbReference>
<protein>
    <submittedName>
        <fullName evidence="2">Uncharacterized protein</fullName>
    </submittedName>
</protein>
<feature type="region of interest" description="Disordered" evidence="1">
    <location>
        <begin position="45"/>
        <end position="82"/>
    </location>
</feature>
<dbReference type="AlphaFoldDB" id="A0A498NHY9"/>
<evidence type="ECO:0000256" key="1">
    <source>
        <dbReference type="SAM" id="MobiDB-lite"/>
    </source>
</evidence>
<accession>A0A498NHY9</accession>
<keyword evidence="3" id="KW-1185">Reference proteome</keyword>
<dbReference type="EMBL" id="QBIY01011457">
    <property type="protein sequence ID" value="RXN31482.1"/>
    <property type="molecule type" value="Genomic_DNA"/>
</dbReference>
<reference evidence="2 3" key="1">
    <citation type="submission" date="2018-03" db="EMBL/GenBank/DDBJ databases">
        <title>Draft genome sequence of Rohu Carp (Labeo rohita).</title>
        <authorList>
            <person name="Das P."/>
            <person name="Kushwaha B."/>
            <person name="Joshi C.G."/>
            <person name="Kumar D."/>
            <person name="Nagpure N.S."/>
            <person name="Sahoo L."/>
            <person name="Das S.P."/>
            <person name="Bit A."/>
            <person name="Patnaik S."/>
            <person name="Meher P.K."/>
            <person name="Jayasankar P."/>
            <person name="Koringa P.G."/>
            <person name="Patel N.V."/>
            <person name="Hinsu A.T."/>
            <person name="Kumar R."/>
            <person name="Pandey M."/>
            <person name="Agarwal S."/>
            <person name="Srivastava S."/>
            <person name="Singh M."/>
            <person name="Iquebal M.A."/>
            <person name="Jaiswal S."/>
            <person name="Angadi U.B."/>
            <person name="Kumar N."/>
            <person name="Raza M."/>
            <person name="Shah T.M."/>
            <person name="Rai A."/>
            <person name="Jena J.K."/>
        </authorList>
    </citation>
    <scope>NUCLEOTIDE SEQUENCE [LARGE SCALE GENOMIC DNA]</scope>
    <source>
        <strain evidence="2">DASCIFA01</strain>
        <tissue evidence="2">Testis</tissue>
    </source>
</reference>
<gene>
    <name evidence="2" type="ORF">ROHU_016971</name>
</gene>